<organism evidence="1 2">
    <name type="scientific">Dendrolimus kikuchii</name>
    <dbReference type="NCBI Taxonomy" id="765133"/>
    <lineage>
        <taxon>Eukaryota</taxon>
        <taxon>Metazoa</taxon>
        <taxon>Ecdysozoa</taxon>
        <taxon>Arthropoda</taxon>
        <taxon>Hexapoda</taxon>
        <taxon>Insecta</taxon>
        <taxon>Pterygota</taxon>
        <taxon>Neoptera</taxon>
        <taxon>Endopterygota</taxon>
        <taxon>Lepidoptera</taxon>
        <taxon>Glossata</taxon>
        <taxon>Ditrysia</taxon>
        <taxon>Bombycoidea</taxon>
        <taxon>Lasiocampidae</taxon>
        <taxon>Dendrolimus</taxon>
    </lineage>
</organism>
<evidence type="ECO:0000313" key="2">
    <source>
        <dbReference type="Proteomes" id="UP000824533"/>
    </source>
</evidence>
<name>A0ACC1CST8_9NEOP</name>
<protein>
    <submittedName>
        <fullName evidence="1">Uncharacterized protein</fullName>
    </submittedName>
</protein>
<sequence length="250" mass="27728">MAALPEYPDSDFSDDNLSPLDIAFNKAADHVRKLTNKLNNNQLLELYGLFKQGTEGVCNTPKPGWLDGRGRRKWEAWKSLGDMPSDEAKQKYINLVQKYDPDSNFEEKATKETWVAVSSLRYSPEPDLVHNEMNLLDAAREDCEERVKELLAKNPELRHERDEDGLTALHWAADRDATKSLKAAIEGGCPIDAVDECGQTALHYAASCGNVESAKILLKAGAAILKDSEDCTPIDLAIDDDVRKVLEGAN</sequence>
<keyword evidence="2" id="KW-1185">Reference proteome</keyword>
<proteinExistence type="predicted"/>
<comment type="caution">
    <text evidence="1">The sequence shown here is derived from an EMBL/GenBank/DDBJ whole genome shotgun (WGS) entry which is preliminary data.</text>
</comment>
<dbReference type="EMBL" id="CM034404">
    <property type="protein sequence ID" value="KAJ0174352.1"/>
    <property type="molecule type" value="Genomic_DNA"/>
</dbReference>
<dbReference type="Proteomes" id="UP000824533">
    <property type="component" value="Linkage Group LG18"/>
</dbReference>
<reference evidence="1 2" key="1">
    <citation type="journal article" date="2021" name="Front. Genet.">
        <title>Chromosome-Level Genome Assembly Reveals Significant Gene Expansion in the Toll and IMD Signaling Pathways of Dendrolimus kikuchii.</title>
        <authorList>
            <person name="Zhou J."/>
            <person name="Wu P."/>
            <person name="Xiong Z."/>
            <person name="Liu N."/>
            <person name="Zhao N."/>
            <person name="Ji M."/>
            <person name="Qiu Y."/>
            <person name="Yang B."/>
        </authorList>
    </citation>
    <scope>NUCLEOTIDE SEQUENCE [LARGE SCALE GENOMIC DNA]</scope>
    <source>
        <strain evidence="1">Ann1</strain>
    </source>
</reference>
<gene>
    <name evidence="1" type="ORF">K1T71_010498</name>
</gene>
<accession>A0ACC1CST8</accession>
<evidence type="ECO:0000313" key="1">
    <source>
        <dbReference type="EMBL" id="KAJ0174352.1"/>
    </source>
</evidence>